<accession>A0A2H3EQD5</accession>
<dbReference type="OrthoDB" id="3038908at2759"/>
<proteinExistence type="predicted"/>
<name>A0A2H3EQD5_ARMGA</name>
<dbReference type="STRING" id="47427.A0A2H3EQD5"/>
<protein>
    <submittedName>
        <fullName evidence="1">Uncharacterized protein</fullName>
    </submittedName>
</protein>
<evidence type="ECO:0000313" key="1">
    <source>
        <dbReference type="EMBL" id="PBL01964.1"/>
    </source>
</evidence>
<keyword evidence="2" id="KW-1185">Reference proteome</keyword>
<reference evidence="2" key="1">
    <citation type="journal article" date="2017" name="Nat. Ecol. Evol.">
        <title>Genome expansion and lineage-specific genetic innovations in the forest pathogenic fungi Armillaria.</title>
        <authorList>
            <person name="Sipos G."/>
            <person name="Prasanna A.N."/>
            <person name="Walter M.C."/>
            <person name="O'Connor E."/>
            <person name="Balint B."/>
            <person name="Krizsan K."/>
            <person name="Kiss B."/>
            <person name="Hess J."/>
            <person name="Varga T."/>
            <person name="Slot J."/>
            <person name="Riley R."/>
            <person name="Boka B."/>
            <person name="Rigling D."/>
            <person name="Barry K."/>
            <person name="Lee J."/>
            <person name="Mihaltcheva S."/>
            <person name="LaButti K."/>
            <person name="Lipzen A."/>
            <person name="Waldron R."/>
            <person name="Moloney N.M."/>
            <person name="Sperisen C."/>
            <person name="Kredics L."/>
            <person name="Vagvoelgyi C."/>
            <person name="Patrignani A."/>
            <person name="Fitzpatrick D."/>
            <person name="Nagy I."/>
            <person name="Doyle S."/>
            <person name="Anderson J.B."/>
            <person name="Grigoriev I.V."/>
            <person name="Gueldener U."/>
            <person name="Muensterkoetter M."/>
            <person name="Nagy L.G."/>
        </authorList>
    </citation>
    <scope>NUCLEOTIDE SEQUENCE [LARGE SCALE GENOMIC DNA]</scope>
    <source>
        <strain evidence="2">Ar21-2</strain>
    </source>
</reference>
<gene>
    <name evidence="1" type="ORF">ARMGADRAFT_1005417</name>
</gene>
<organism evidence="1 2">
    <name type="scientific">Armillaria gallica</name>
    <name type="common">Bulbous honey fungus</name>
    <name type="synonym">Armillaria bulbosa</name>
    <dbReference type="NCBI Taxonomy" id="47427"/>
    <lineage>
        <taxon>Eukaryota</taxon>
        <taxon>Fungi</taxon>
        <taxon>Dikarya</taxon>
        <taxon>Basidiomycota</taxon>
        <taxon>Agaricomycotina</taxon>
        <taxon>Agaricomycetes</taxon>
        <taxon>Agaricomycetidae</taxon>
        <taxon>Agaricales</taxon>
        <taxon>Marasmiineae</taxon>
        <taxon>Physalacriaceae</taxon>
        <taxon>Armillaria</taxon>
    </lineage>
</organism>
<dbReference type="AlphaFoldDB" id="A0A2H3EQD5"/>
<evidence type="ECO:0000313" key="2">
    <source>
        <dbReference type="Proteomes" id="UP000217790"/>
    </source>
</evidence>
<dbReference type="InParanoid" id="A0A2H3EQD5"/>
<sequence>MALNKVGIILGEAEVDRMIRGSERLLVLDYLFLNICFRHVQKARIQSRDALADALQVSRRLLKTQVEKGATPVSRVLTVSSLFTYPHTSNY</sequence>
<dbReference type="Proteomes" id="UP000217790">
    <property type="component" value="Unassembled WGS sequence"/>
</dbReference>
<dbReference type="EMBL" id="KZ293645">
    <property type="protein sequence ID" value="PBL01964.1"/>
    <property type="molecule type" value="Genomic_DNA"/>
</dbReference>